<comment type="caution">
    <text evidence="2">The sequence shown here is derived from an EMBL/GenBank/DDBJ whole genome shotgun (WGS) entry which is preliminary data.</text>
</comment>
<reference evidence="2" key="1">
    <citation type="submission" date="2023-06" db="EMBL/GenBank/DDBJ databases">
        <title>Genome-scale phylogeny and comparative genomics of the fungal order Sordariales.</title>
        <authorList>
            <consortium name="Lawrence Berkeley National Laboratory"/>
            <person name="Hensen N."/>
            <person name="Bonometti L."/>
            <person name="Westerberg I."/>
            <person name="Brannstrom I.O."/>
            <person name="Guillou S."/>
            <person name="Cros-Aarteil S."/>
            <person name="Calhoun S."/>
            <person name="Haridas S."/>
            <person name="Kuo A."/>
            <person name="Mondo S."/>
            <person name="Pangilinan J."/>
            <person name="Riley R."/>
            <person name="Labutti K."/>
            <person name="Andreopoulos B."/>
            <person name="Lipzen A."/>
            <person name="Chen C."/>
            <person name="Yanf M."/>
            <person name="Daum C."/>
            <person name="Ng V."/>
            <person name="Clum A."/>
            <person name="Steindorff A."/>
            <person name="Ohm R."/>
            <person name="Martin F."/>
            <person name="Silar P."/>
            <person name="Natvig D."/>
            <person name="Lalanne C."/>
            <person name="Gautier V."/>
            <person name="Ament-Velasquez S.L."/>
            <person name="Kruys A."/>
            <person name="Hutchinson M.I."/>
            <person name="Powell A.J."/>
            <person name="Barry K."/>
            <person name="Miller A.N."/>
            <person name="Grigoriev I.V."/>
            <person name="Debuchy R."/>
            <person name="Gladieux P."/>
            <person name="Thoren M.H."/>
            <person name="Johannesson H."/>
        </authorList>
    </citation>
    <scope>NUCLEOTIDE SEQUENCE</scope>
    <source>
        <strain evidence="2">CBS 540.89</strain>
    </source>
</reference>
<name>A0AA40AT56_9PEZI</name>
<feature type="compositionally biased region" description="Basic and acidic residues" evidence="1">
    <location>
        <begin position="911"/>
        <end position="921"/>
    </location>
</feature>
<keyword evidence="3" id="KW-1185">Reference proteome</keyword>
<dbReference type="Proteomes" id="UP001172159">
    <property type="component" value="Unassembled WGS sequence"/>
</dbReference>
<feature type="compositionally biased region" description="Basic and acidic residues" evidence="1">
    <location>
        <begin position="775"/>
        <end position="788"/>
    </location>
</feature>
<feature type="region of interest" description="Disordered" evidence="1">
    <location>
        <begin position="882"/>
        <end position="971"/>
    </location>
</feature>
<sequence>MASVYQNRYVSDCDALNEVPIRDDWVGQHLILSHGERIRIIGMPTTYLKLVESARRGFGIDRYIDLTFLVKHPLPEGTVIEAELDESAYHLLKNETQIRCVDTTHYLKMKRQDLSAPYYGWPYGATSYSSGSGSKQALQQSVAYPLGYFATIPYKPSGTVYKPTSFSTSQKLPSFSTPQKPTVPIFNTFGTELPSIVVTPPYPSANAPVDHSVAQKPTSFPVGTIWARENNKTGSSNASKATNDGATTAGQSSKQALTEEPERDPITGLPKGWILTGASSNNAQKIQKATAKSKDNQATKVCDVSSWYCNSPSSHNALAMNAQKLGDYLQDNKITKLLDTASWHDNNPLPQNVSTKAQIPTNQGTSGPATPLGQNLSASHDNGMLTVKYAPKDGSYNGRSTIFHPNLWKPVFTSGQHTSTPQEKGKGPMDHIPAEKPYNVKNTTQRPASMLATELKTLSKPESLSKPVGANVIEANGEQATHTTLASSSRGRDTVLIRSFLVATTYIWGDEDKLNKPAIDLFVAEFRRCKSLGPDDSIDNCDRDCEMLRILLSHLPTCQLRRSLDLDVDCDCGTVQDDGKQAVQSTLVEEFLKKSKKAIGSALDTADNYLGLKPSRYEINEMMVDDFHQSDCYRIGICICDVFETLLKHGSACQMRRSLDLEDRCDCGMTQNSSKEALQPTAGTTPSNQETIAECLEVAADTWSSRKLTKDEIDDVVRDFHDGGCWEAAGLSDTCDCTVLRALLDHQPKCRMRCLVDLKADCSCEQQQPSSRTSDGTHDDETSAKGDYESSQTSHRGNEKTDSDKTSTQARQSDADDASDNVGQLTPTTSKGDENSTLASDFRDDHATWAKDSLDGWDDDFEESETWEVSDKYEDMLLEHFFKNQNRRRHEKSRPAVSEDTVRFHPTRLNDVAEKPEDDALKGSPSASGQTSGEKELATEKKSVDEVSTNKSGLQIRDPWGFAGVSPSEVPTDELSFKEKLRMLQEVWDEYKPVGQKTDDDAVEEKQAGDEKESNATSPSWVFDRRWKNAVATKNWAESSSPSSFKATVEDCPDPEIPATLKAVSGGDLGFGSSSPSLCE</sequence>
<feature type="compositionally biased region" description="Basic and acidic residues" evidence="1">
    <location>
        <begin position="992"/>
        <end position="1014"/>
    </location>
</feature>
<evidence type="ECO:0000313" key="3">
    <source>
        <dbReference type="Proteomes" id="UP001172159"/>
    </source>
</evidence>
<dbReference type="EMBL" id="JAUKTV010000012">
    <property type="protein sequence ID" value="KAK0721546.1"/>
    <property type="molecule type" value="Genomic_DNA"/>
</dbReference>
<feature type="compositionally biased region" description="Basic and acidic residues" evidence="1">
    <location>
        <begin position="933"/>
        <end position="945"/>
    </location>
</feature>
<feature type="region of interest" description="Disordered" evidence="1">
    <location>
        <begin position="227"/>
        <end position="269"/>
    </location>
</feature>
<gene>
    <name evidence="2" type="ORF">B0T21DRAFT_351490</name>
</gene>
<evidence type="ECO:0000256" key="1">
    <source>
        <dbReference type="SAM" id="MobiDB-lite"/>
    </source>
</evidence>
<feature type="region of interest" description="Disordered" evidence="1">
    <location>
        <begin position="1038"/>
        <end position="1080"/>
    </location>
</feature>
<dbReference type="AlphaFoldDB" id="A0AA40AT56"/>
<feature type="region of interest" description="Disordered" evidence="1">
    <location>
        <begin position="992"/>
        <end position="1021"/>
    </location>
</feature>
<feature type="region of interest" description="Disordered" evidence="1">
    <location>
        <begin position="766"/>
        <end position="839"/>
    </location>
</feature>
<proteinExistence type="predicted"/>
<feature type="compositionally biased region" description="Polar residues" evidence="1">
    <location>
        <begin position="232"/>
        <end position="256"/>
    </location>
</feature>
<organism evidence="2 3">
    <name type="scientific">Apiosordaria backusii</name>
    <dbReference type="NCBI Taxonomy" id="314023"/>
    <lineage>
        <taxon>Eukaryota</taxon>
        <taxon>Fungi</taxon>
        <taxon>Dikarya</taxon>
        <taxon>Ascomycota</taxon>
        <taxon>Pezizomycotina</taxon>
        <taxon>Sordariomycetes</taxon>
        <taxon>Sordariomycetidae</taxon>
        <taxon>Sordariales</taxon>
        <taxon>Lasiosphaeriaceae</taxon>
        <taxon>Apiosordaria</taxon>
    </lineage>
</organism>
<protein>
    <submittedName>
        <fullName evidence="2">Uncharacterized protein</fullName>
    </submittedName>
</protein>
<accession>A0AA40AT56</accession>
<evidence type="ECO:0000313" key="2">
    <source>
        <dbReference type="EMBL" id="KAK0721546.1"/>
    </source>
</evidence>
<feature type="compositionally biased region" description="Basic and acidic residues" evidence="1">
    <location>
        <begin position="796"/>
        <end position="805"/>
    </location>
</feature>
<feature type="compositionally biased region" description="Polar residues" evidence="1">
    <location>
        <begin position="821"/>
        <end position="839"/>
    </location>
</feature>